<comment type="caution">
    <text evidence="10">The sequence shown here is derived from an EMBL/GenBank/DDBJ whole genome shotgun (WGS) entry which is preliminary data.</text>
</comment>
<dbReference type="AlphaFoldDB" id="A0AAP0H9Y6"/>
<reference evidence="10 11" key="1">
    <citation type="submission" date="2024-04" db="EMBL/GenBank/DDBJ databases">
        <title>The reference genome of an endangered Asteraceae, Deinandra increscens subsp. villosa, native to the Central Coast of California.</title>
        <authorList>
            <person name="Guilliams M."/>
            <person name="Hasenstab-Lehman K."/>
            <person name="Meyer R."/>
            <person name="Mcevoy S."/>
        </authorList>
    </citation>
    <scope>NUCLEOTIDE SEQUENCE [LARGE SCALE GENOMIC DNA]</scope>
    <source>
        <tissue evidence="10">Leaf</tissue>
    </source>
</reference>
<dbReference type="Pfam" id="PF01086">
    <property type="entry name" value="Clathrin_lg_ch"/>
    <property type="match status" value="1"/>
</dbReference>
<feature type="region of interest" description="Disordered" evidence="9">
    <location>
        <begin position="67"/>
        <end position="103"/>
    </location>
</feature>
<feature type="compositionally biased region" description="Basic and acidic residues" evidence="9">
    <location>
        <begin position="212"/>
        <end position="222"/>
    </location>
</feature>
<evidence type="ECO:0000256" key="4">
    <source>
        <dbReference type="ARBA" id="ARBA00023136"/>
    </source>
</evidence>
<keyword evidence="11" id="KW-1185">Reference proteome</keyword>
<organism evidence="10 11">
    <name type="scientific">Deinandra increscens subsp. villosa</name>
    <dbReference type="NCBI Taxonomy" id="3103831"/>
    <lineage>
        <taxon>Eukaryota</taxon>
        <taxon>Viridiplantae</taxon>
        <taxon>Streptophyta</taxon>
        <taxon>Embryophyta</taxon>
        <taxon>Tracheophyta</taxon>
        <taxon>Spermatophyta</taxon>
        <taxon>Magnoliopsida</taxon>
        <taxon>eudicotyledons</taxon>
        <taxon>Gunneridae</taxon>
        <taxon>Pentapetalae</taxon>
        <taxon>asterids</taxon>
        <taxon>campanulids</taxon>
        <taxon>Asterales</taxon>
        <taxon>Asteraceae</taxon>
        <taxon>Asteroideae</taxon>
        <taxon>Heliantheae alliance</taxon>
        <taxon>Madieae</taxon>
        <taxon>Madiinae</taxon>
        <taxon>Deinandra</taxon>
    </lineage>
</organism>
<evidence type="ECO:0000256" key="3">
    <source>
        <dbReference type="ARBA" id="ARBA00005263"/>
    </source>
</evidence>
<name>A0AAP0H9Y6_9ASTR</name>
<sequence length="273" mass="30779">MEAFVGTFCTGSVGDDLQPATTETNGGIDGSISGDLNATVHDVVPPLPSYIQVERTYSSLDVNHGGFSTPSSFDPESNAISKQLGGATDHTEPESNAISGNDGPLLPDLVHMREEGAAFREWRRQNAIYLEEKEKEEKELRNQLIAEADEFKRAFIERRQKNRESNKALNIEREKLYLTNQEKFHKEADKQYWKAIAELIPREVVNIDKRRAKKENEDEKKPTIVVIEGPKPGKPTDLTRMRQICMKLKQNPPPHMIPPETETKEAKQEATNA</sequence>
<evidence type="ECO:0000256" key="6">
    <source>
        <dbReference type="ARBA" id="ARBA00023329"/>
    </source>
</evidence>
<feature type="coiled-coil region" evidence="8">
    <location>
        <begin position="119"/>
        <end position="150"/>
    </location>
</feature>
<dbReference type="GO" id="GO:0032050">
    <property type="term" value="F:clathrin heavy chain binding"/>
    <property type="evidence" value="ECO:0007669"/>
    <property type="project" value="TreeGrafter"/>
</dbReference>
<dbReference type="Proteomes" id="UP001408789">
    <property type="component" value="Unassembled WGS sequence"/>
</dbReference>
<gene>
    <name evidence="10" type="ORF">SSX86_002822</name>
</gene>
<evidence type="ECO:0000256" key="5">
    <source>
        <dbReference type="ARBA" id="ARBA00023176"/>
    </source>
</evidence>
<dbReference type="InterPro" id="IPR000996">
    <property type="entry name" value="Clathrin_L-chain"/>
</dbReference>
<evidence type="ECO:0000256" key="2">
    <source>
        <dbReference type="ARBA" id="ARBA00004180"/>
    </source>
</evidence>
<feature type="compositionally biased region" description="Polar residues" evidence="9">
    <location>
        <begin position="67"/>
        <end position="81"/>
    </location>
</feature>
<dbReference type="EMBL" id="JBCNJP010000006">
    <property type="protein sequence ID" value="KAK9078764.1"/>
    <property type="molecule type" value="Genomic_DNA"/>
</dbReference>
<dbReference type="GO" id="GO:0030132">
    <property type="term" value="C:clathrin coat of coated pit"/>
    <property type="evidence" value="ECO:0007669"/>
    <property type="project" value="InterPro"/>
</dbReference>
<feature type="compositionally biased region" description="Basic and acidic residues" evidence="9">
    <location>
        <begin position="261"/>
        <end position="273"/>
    </location>
</feature>
<keyword evidence="8" id="KW-0175">Coiled coil</keyword>
<comment type="subcellular location">
    <subcellularLocation>
        <location evidence="2 7">Cytoplasmic vesicle membrane</location>
        <topology evidence="2 7">Peripheral membrane protein</topology>
        <orientation evidence="2 7">Cytoplasmic side</orientation>
    </subcellularLocation>
    <subcellularLocation>
        <location evidence="7">Membrane</location>
        <location evidence="7">Coated pit</location>
        <topology evidence="7">Peripheral membrane protein</topology>
        <orientation evidence="7">Cytoplasmic side</orientation>
    </subcellularLocation>
    <text evidence="7">Cytoplasmic face of coated pits and vesicles.</text>
</comment>
<evidence type="ECO:0000256" key="9">
    <source>
        <dbReference type="SAM" id="MobiDB-lite"/>
    </source>
</evidence>
<keyword evidence="4 7" id="KW-0472">Membrane</keyword>
<evidence type="ECO:0000256" key="7">
    <source>
        <dbReference type="RuleBase" id="RU363137"/>
    </source>
</evidence>
<comment type="function">
    <text evidence="1 7">Clathrin is the major protein of the polyhedral coat of coated pits and vesicles.</text>
</comment>
<dbReference type="PANTHER" id="PTHR10639">
    <property type="entry name" value="CLATHRIN LIGHT CHAIN"/>
    <property type="match status" value="1"/>
</dbReference>
<keyword evidence="5 7" id="KW-0168">Coated pit</keyword>
<evidence type="ECO:0000313" key="10">
    <source>
        <dbReference type="EMBL" id="KAK9078764.1"/>
    </source>
</evidence>
<accession>A0AAP0H9Y6</accession>
<feature type="region of interest" description="Disordered" evidence="9">
    <location>
        <begin position="212"/>
        <end position="273"/>
    </location>
</feature>
<protein>
    <recommendedName>
        <fullName evidence="7">Clathrin light chain</fullName>
    </recommendedName>
</protein>
<dbReference type="GO" id="GO:0072583">
    <property type="term" value="P:clathrin-dependent endocytosis"/>
    <property type="evidence" value="ECO:0007669"/>
    <property type="project" value="TreeGrafter"/>
</dbReference>
<keyword evidence="6 7" id="KW-0968">Cytoplasmic vesicle</keyword>
<dbReference type="GO" id="GO:0030130">
    <property type="term" value="C:clathrin coat of trans-Golgi network vesicle"/>
    <property type="evidence" value="ECO:0007669"/>
    <property type="project" value="InterPro"/>
</dbReference>
<comment type="similarity">
    <text evidence="3 7">Belongs to the clathrin light chain family.</text>
</comment>
<evidence type="ECO:0000313" key="11">
    <source>
        <dbReference type="Proteomes" id="UP001408789"/>
    </source>
</evidence>
<evidence type="ECO:0000256" key="1">
    <source>
        <dbReference type="ARBA" id="ARBA00003913"/>
    </source>
</evidence>
<dbReference type="PANTHER" id="PTHR10639:SF33">
    <property type="entry name" value="CLATHRIN LIGHT CHAIN 1"/>
    <property type="match status" value="1"/>
</dbReference>
<dbReference type="GO" id="GO:0005198">
    <property type="term" value="F:structural molecule activity"/>
    <property type="evidence" value="ECO:0007669"/>
    <property type="project" value="InterPro"/>
</dbReference>
<proteinExistence type="inferred from homology"/>
<evidence type="ECO:0000256" key="8">
    <source>
        <dbReference type="SAM" id="Coils"/>
    </source>
</evidence>
<dbReference type="GO" id="GO:0006886">
    <property type="term" value="P:intracellular protein transport"/>
    <property type="evidence" value="ECO:0007669"/>
    <property type="project" value="InterPro"/>
</dbReference>